<dbReference type="AlphaFoldDB" id="A0A453NJT3"/>
<reference evidence="1" key="3">
    <citation type="journal article" date="2017" name="Nature">
        <title>Genome sequence of the progenitor of the wheat D genome Aegilops tauschii.</title>
        <authorList>
            <person name="Luo M.C."/>
            <person name="Gu Y.Q."/>
            <person name="Puiu D."/>
            <person name="Wang H."/>
            <person name="Twardziok S.O."/>
            <person name="Deal K.R."/>
            <person name="Huo N."/>
            <person name="Zhu T."/>
            <person name="Wang L."/>
            <person name="Wang Y."/>
            <person name="McGuire P.E."/>
            <person name="Liu S."/>
            <person name="Long H."/>
            <person name="Ramasamy R.K."/>
            <person name="Rodriguez J.C."/>
            <person name="Van S.L."/>
            <person name="Yuan L."/>
            <person name="Wang Z."/>
            <person name="Xia Z."/>
            <person name="Xiao L."/>
            <person name="Anderson O.D."/>
            <person name="Ouyang S."/>
            <person name="Liang Y."/>
            <person name="Zimin A.V."/>
            <person name="Pertea G."/>
            <person name="Qi P."/>
            <person name="Bennetzen J.L."/>
            <person name="Dai X."/>
            <person name="Dawson M.W."/>
            <person name="Muller H.G."/>
            <person name="Kugler K."/>
            <person name="Rivarola-Duarte L."/>
            <person name="Spannagl M."/>
            <person name="Mayer K.F.X."/>
            <person name="Lu F.H."/>
            <person name="Bevan M.W."/>
            <person name="Leroy P."/>
            <person name="Li P."/>
            <person name="You F.M."/>
            <person name="Sun Q."/>
            <person name="Liu Z."/>
            <person name="Lyons E."/>
            <person name="Wicker T."/>
            <person name="Salzberg S.L."/>
            <person name="Devos K.M."/>
            <person name="Dvorak J."/>
        </authorList>
    </citation>
    <scope>NUCLEOTIDE SEQUENCE [LARGE SCALE GENOMIC DNA]</scope>
    <source>
        <strain evidence="1">cv. AL8/78</strain>
    </source>
</reference>
<dbReference type="Proteomes" id="UP000015105">
    <property type="component" value="Chromosome 6D"/>
</dbReference>
<dbReference type="Gramene" id="AET6Gv20397000.1">
    <property type="protein sequence ID" value="AET6Gv20397000.1"/>
    <property type="gene ID" value="AET6Gv20397000"/>
</dbReference>
<organism evidence="1 2">
    <name type="scientific">Aegilops tauschii subsp. strangulata</name>
    <name type="common">Goatgrass</name>
    <dbReference type="NCBI Taxonomy" id="200361"/>
    <lineage>
        <taxon>Eukaryota</taxon>
        <taxon>Viridiplantae</taxon>
        <taxon>Streptophyta</taxon>
        <taxon>Embryophyta</taxon>
        <taxon>Tracheophyta</taxon>
        <taxon>Spermatophyta</taxon>
        <taxon>Magnoliopsida</taxon>
        <taxon>Liliopsida</taxon>
        <taxon>Poales</taxon>
        <taxon>Poaceae</taxon>
        <taxon>BOP clade</taxon>
        <taxon>Pooideae</taxon>
        <taxon>Triticodae</taxon>
        <taxon>Triticeae</taxon>
        <taxon>Triticinae</taxon>
        <taxon>Aegilops</taxon>
    </lineage>
</organism>
<keyword evidence="2" id="KW-1185">Reference proteome</keyword>
<reference evidence="1" key="5">
    <citation type="journal article" date="2021" name="G3 (Bethesda)">
        <title>Aegilops tauschii genome assembly Aet v5.0 features greater sequence contiguity and improved annotation.</title>
        <authorList>
            <person name="Wang L."/>
            <person name="Zhu T."/>
            <person name="Rodriguez J.C."/>
            <person name="Deal K.R."/>
            <person name="Dubcovsky J."/>
            <person name="McGuire P.E."/>
            <person name="Lux T."/>
            <person name="Spannagl M."/>
            <person name="Mayer K.F.X."/>
            <person name="Baldrich P."/>
            <person name="Meyers B.C."/>
            <person name="Huo N."/>
            <person name="Gu Y.Q."/>
            <person name="Zhou H."/>
            <person name="Devos K.M."/>
            <person name="Bennetzen J.L."/>
            <person name="Unver T."/>
            <person name="Budak H."/>
            <person name="Gulick P.J."/>
            <person name="Galiba G."/>
            <person name="Kalapos B."/>
            <person name="Nelson D.R."/>
            <person name="Li P."/>
            <person name="You F.M."/>
            <person name="Luo M.C."/>
            <person name="Dvorak J."/>
        </authorList>
    </citation>
    <scope>NUCLEOTIDE SEQUENCE [LARGE SCALE GENOMIC DNA]</scope>
    <source>
        <strain evidence="1">cv. AL8/78</strain>
    </source>
</reference>
<reference evidence="2" key="2">
    <citation type="journal article" date="2017" name="Nat. Plants">
        <title>The Aegilops tauschii genome reveals multiple impacts of transposons.</title>
        <authorList>
            <person name="Zhao G."/>
            <person name="Zou C."/>
            <person name="Li K."/>
            <person name="Wang K."/>
            <person name="Li T."/>
            <person name="Gao L."/>
            <person name="Zhang X."/>
            <person name="Wang H."/>
            <person name="Yang Z."/>
            <person name="Liu X."/>
            <person name="Jiang W."/>
            <person name="Mao L."/>
            <person name="Kong X."/>
            <person name="Jiao Y."/>
            <person name="Jia J."/>
        </authorList>
    </citation>
    <scope>NUCLEOTIDE SEQUENCE [LARGE SCALE GENOMIC DNA]</scope>
    <source>
        <strain evidence="2">cv. AL8/78</strain>
    </source>
</reference>
<reference evidence="1" key="4">
    <citation type="submission" date="2019-03" db="UniProtKB">
        <authorList>
            <consortium name="EnsemblPlants"/>
        </authorList>
    </citation>
    <scope>IDENTIFICATION</scope>
</reference>
<dbReference type="EnsemblPlants" id="AET6Gv20397000.1">
    <property type="protein sequence ID" value="AET6Gv20397000.1"/>
    <property type="gene ID" value="AET6Gv20397000"/>
</dbReference>
<reference evidence="2" key="1">
    <citation type="journal article" date="2014" name="Science">
        <title>Ancient hybridizations among the ancestral genomes of bread wheat.</title>
        <authorList>
            <consortium name="International Wheat Genome Sequencing Consortium,"/>
            <person name="Marcussen T."/>
            <person name="Sandve S.R."/>
            <person name="Heier L."/>
            <person name="Spannagl M."/>
            <person name="Pfeifer M."/>
            <person name="Jakobsen K.S."/>
            <person name="Wulff B.B."/>
            <person name="Steuernagel B."/>
            <person name="Mayer K.F."/>
            <person name="Olsen O.A."/>
        </authorList>
    </citation>
    <scope>NUCLEOTIDE SEQUENCE [LARGE SCALE GENOMIC DNA]</scope>
    <source>
        <strain evidence="2">cv. AL8/78</strain>
    </source>
</reference>
<proteinExistence type="predicted"/>
<protein>
    <submittedName>
        <fullName evidence="1">Uncharacterized protein</fullName>
    </submittedName>
</protein>
<name>A0A453NJT3_AEGTS</name>
<sequence>MHGQPGLMFEVGLRFHLNGEEGSRTYWGQVR</sequence>
<evidence type="ECO:0000313" key="2">
    <source>
        <dbReference type="Proteomes" id="UP000015105"/>
    </source>
</evidence>
<evidence type="ECO:0000313" key="1">
    <source>
        <dbReference type="EnsemblPlants" id="AET6Gv20397000.1"/>
    </source>
</evidence>
<accession>A0A453NJT3</accession>